<feature type="region of interest" description="Disordered" evidence="6">
    <location>
        <begin position="328"/>
        <end position="365"/>
    </location>
</feature>
<dbReference type="InterPro" id="IPR008271">
    <property type="entry name" value="Ser/Thr_kinase_AS"/>
</dbReference>
<name>X6MMV2_RETFI</name>
<evidence type="ECO:0000256" key="4">
    <source>
        <dbReference type="ARBA" id="ARBA00022777"/>
    </source>
</evidence>
<proteinExistence type="predicted"/>
<keyword evidence="5" id="KW-0067">ATP-binding</keyword>
<dbReference type="Gene3D" id="1.10.510.10">
    <property type="entry name" value="Transferase(Phosphotransferase) domain 1"/>
    <property type="match status" value="1"/>
</dbReference>
<protein>
    <recommendedName>
        <fullName evidence="7">Protein kinase domain-containing protein</fullName>
    </recommendedName>
</protein>
<evidence type="ECO:0000313" key="8">
    <source>
        <dbReference type="EMBL" id="ETO15328.1"/>
    </source>
</evidence>
<dbReference type="PANTHER" id="PTHR24355">
    <property type="entry name" value="G PROTEIN-COUPLED RECEPTOR KINASE/RIBOSOMAL PROTEIN S6 KINASE"/>
    <property type="match status" value="1"/>
</dbReference>
<organism evidence="8 9">
    <name type="scientific">Reticulomyxa filosa</name>
    <dbReference type="NCBI Taxonomy" id="46433"/>
    <lineage>
        <taxon>Eukaryota</taxon>
        <taxon>Sar</taxon>
        <taxon>Rhizaria</taxon>
        <taxon>Retaria</taxon>
        <taxon>Foraminifera</taxon>
        <taxon>Monothalamids</taxon>
        <taxon>Reticulomyxidae</taxon>
        <taxon>Reticulomyxa</taxon>
    </lineage>
</organism>
<accession>X6MMV2</accession>
<evidence type="ECO:0000256" key="5">
    <source>
        <dbReference type="ARBA" id="ARBA00022840"/>
    </source>
</evidence>
<dbReference type="GO" id="GO:0005524">
    <property type="term" value="F:ATP binding"/>
    <property type="evidence" value="ECO:0007669"/>
    <property type="project" value="UniProtKB-KW"/>
</dbReference>
<sequence>MVGGDLKFHLNKDGRFDVSRSRFYGAQILLGLEHIHNQGIVYRDVKLENVLLDNHGHCKISDLGLAVKCTRKRSVTGYAGTPGYTAPEVCLQQYYDQTADYFSYGVLIYRFLSGKKPFQPPRKKTTPSSPILLFLLPNVLAMNWTKMLSNSIQKQLLLKDPERRLGANGIQEIKEHVWFDSVDFGLIEAGYVPPPFVPKYQDEINADSLRHIGRPESDEKYSKANITPEFDASLRAFPFVSKSAVQDEMVTMLSSIPQSQKFQDFATQQQLVDINSAGVVPDDTLPPLSHRLLRKQVRTQSYLTKTTKDRSDEVVPLSLAPINRVSVANSDNATLPTQKLNHEKDKDTDKDKDRPLFNETQLPSHVLAQNVMVNSENISTPNVLPNTDNSHFNGTTQVTPNISQTNPPSHSNQDSQHNNKNAKHRCFQKTNLGRKKIDMFVSPLLAAGFLHKKLLQKKKRDKGRWQLCLQMKTLTNVIRFSKT</sequence>
<keyword evidence="3" id="KW-0547">Nucleotide-binding</keyword>
<gene>
    <name evidence="8" type="ORF">RFI_22036</name>
</gene>
<dbReference type="InterPro" id="IPR011009">
    <property type="entry name" value="Kinase-like_dom_sf"/>
</dbReference>
<evidence type="ECO:0000256" key="3">
    <source>
        <dbReference type="ARBA" id="ARBA00022741"/>
    </source>
</evidence>
<dbReference type="EMBL" id="ASPP01019228">
    <property type="protein sequence ID" value="ETO15328.1"/>
    <property type="molecule type" value="Genomic_DNA"/>
</dbReference>
<keyword evidence="1" id="KW-0723">Serine/threonine-protein kinase</keyword>
<evidence type="ECO:0000259" key="7">
    <source>
        <dbReference type="PROSITE" id="PS50011"/>
    </source>
</evidence>
<dbReference type="PROSITE" id="PS50011">
    <property type="entry name" value="PROTEIN_KINASE_DOM"/>
    <property type="match status" value="1"/>
</dbReference>
<dbReference type="OrthoDB" id="354826at2759"/>
<evidence type="ECO:0000313" key="9">
    <source>
        <dbReference type="Proteomes" id="UP000023152"/>
    </source>
</evidence>
<evidence type="ECO:0000256" key="6">
    <source>
        <dbReference type="SAM" id="MobiDB-lite"/>
    </source>
</evidence>
<dbReference type="PANTHER" id="PTHR24355:SF18">
    <property type="entry name" value="G PROTEIN-COUPLED RECEPTOR KINASE"/>
    <property type="match status" value="1"/>
</dbReference>
<keyword evidence="4" id="KW-0418">Kinase</keyword>
<keyword evidence="2" id="KW-0808">Transferase</keyword>
<feature type="domain" description="Protein kinase" evidence="7">
    <location>
        <begin position="1"/>
        <end position="179"/>
    </location>
</feature>
<dbReference type="OMA" id="YCHRENI"/>
<evidence type="ECO:0000256" key="2">
    <source>
        <dbReference type="ARBA" id="ARBA00022679"/>
    </source>
</evidence>
<dbReference type="AlphaFoldDB" id="X6MMV2"/>
<dbReference type="SUPFAM" id="SSF56112">
    <property type="entry name" value="Protein kinase-like (PK-like)"/>
    <property type="match status" value="1"/>
</dbReference>
<feature type="compositionally biased region" description="Polar residues" evidence="6">
    <location>
        <begin position="389"/>
        <end position="419"/>
    </location>
</feature>
<dbReference type="Proteomes" id="UP000023152">
    <property type="component" value="Unassembled WGS sequence"/>
</dbReference>
<feature type="compositionally biased region" description="Polar residues" evidence="6">
    <location>
        <begin position="328"/>
        <end position="339"/>
    </location>
</feature>
<reference evidence="8 9" key="1">
    <citation type="journal article" date="2013" name="Curr. Biol.">
        <title>The Genome of the Foraminiferan Reticulomyxa filosa.</title>
        <authorList>
            <person name="Glockner G."/>
            <person name="Hulsmann N."/>
            <person name="Schleicher M."/>
            <person name="Noegel A.A."/>
            <person name="Eichinger L."/>
            <person name="Gallinger C."/>
            <person name="Pawlowski J."/>
            <person name="Sierra R."/>
            <person name="Euteneuer U."/>
            <person name="Pillet L."/>
            <person name="Moustafa A."/>
            <person name="Platzer M."/>
            <person name="Groth M."/>
            <person name="Szafranski K."/>
            <person name="Schliwa M."/>
        </authorList>
    </citation>
    <scope>NUCLEOTIDE SEQUENCE [LARGE SCALE GENOMIC DNA]</scope>
</reference>
<feature type="compositionally biased region" description="Basic and acidic residues" evidence="6">
    <location>
        <begin position="340"/>
        <end position="356"/>
    </location>
</feature>
<dbReference type="GO" id="GO:0004674">
    <property type="term" value="F:protein serine/threonine kinase activity"/>
    <property type="evidence" value="ECO:0007669"/>
    <property type="project" value="UniProtKB-KW"/>
</dbReference>
<dbReference type="SMART" id="SM00220">
    <property type="entry name" value="S_TKc"/>
    <property type="match status" value="1"/>
</dbReference>
<evidence type="ECO:0000256" key="1">
    <source>
        <dbReference type="ARBA" id="ARBA00022527"/>
    </source>
</evidence>
<dbReference type="PROSITE" id="PS00108">
    <property type="entry name" value="PROTEIN_KINASE_ST"/>
    <property type="match status" value="1"/>
</dbReference>
<dbReference type="Pfam" id="PF00069">
    <property type="entry name" value="Pkinase"/>
    <property type="match status" value="1"/>
</dbReference>
<comment type="caution">
    <text evidence="8">The sequence shown here is derived from an EMBL/GenBank/DDBJ whole genome shotgun (WGS) entry which is preliminary data.</text>
</comment>
<dbReference type="InterPro" id="IPR000719">
    <property type="entry name" value="Prot_kinase_dom"/>
</dbReference>
<keyword evidence="9" id="KW-1185">Reference proteome</keyword>
<feature type="region of interest" description="Disordered" evidence="6">
    <location>
        <begin position="389"/>
        <end position="421"/>
    </location>
</feature>